<evidence type="ECO:0000256" key="1">
    <source>
        <dbReference type="SAM" id="MobiDB-lite"/>
    </source>
</evidence>
<accession>A0ABR3CS92</accession>
<feature type="compositionally biased region" description="Polar residues" evidence="1">
    <location>
        <begin position="87"/>
        <end position="130"/>
    </location>
</feature>
<keyword evidence="3" id="KW-1185">Reference proteome</keyword>
<dbReference type="RefSeq" id="XP_066636499.1">
    <property type="nucleotide sequence ID" value="XM_066773932.1"/>
</dbReference>
<protein>
    <submittedName>
        <fullName evidence="2">Uncharacterized protein</fullName>
    </submittedName>
</protein>
<dbReference type="PANTHER" id="PTHR37490:SF2">
    <property type="match status" value="1"/>
</dbReference>
<dbReference type="EMBL" id="JAJVCZ030000002">
    <property type="protein sequence ID" value="KAL0263470.1"/>
    <property type="molecule type" value="Genomic_DNA"/>
</dbReference>
<sequence>MKTSIRAGTLASTILVLLAIFTILHHSRYLEGQWSYVDGLKDGIAEGLKGHLGTETVDDKYIGFGTPTPLSTPRPSPPALDTEATPVLNTEESPEKTSTLNTEESPALNTEEISTLNTEDGQGETPVSQDNKGEENVETSGFLEELPDKVVVMGKVGEEDTTWVAQYLPDWQNAVYTVDDLNATLHTPINKGKEAMVYLTYIIENYGNYPSTVAFIHSHKDRFWHAAGMPARSNMVALRALNIDYVQQTGFANLRCTLGPGCPAEVQPYRQDTPANRLYEKNMTTVWEHFFGTACPEVIAAPCCAQFAVSRKQIMARPVSDYVLYRQWLMETELDDDNSGRVFEYLWHILFGQDPVHCPEYGFCWANVYGGLSMADLHHLVYAG</sequence>
<comment type="caution">
    <text evidence="2">The sequence shown here is derived from an EMBL/GenBank/DDBJ whole genome shotgun (WGS) entry which is preliminary data.</text>
</comment>
<dbReference type="Proteomes" id="UP001430584">
    <property type="component" value="Unassembled WGS sequence"/>
</dbReference>
<evidence type="ECO:0000313" key="2">
    <source>
        <dbReference type="EMBL" id="KAL0263470.1"/>
    </source>
</evidence>
<reference evidence="2 3" key="1">
    <citation type="submission" date="2024-02" db="EMBL/GenBank/DDBJ databases">
        <title>De novo assembly and annotation of 12 fungi associated with fruit tree decline syndrome in Ontario, Canada.</title>
        <authorList>
            <person name="Sulman M."/>
            <person name="Ellouze W."/>
            <person name="Ilyukhin E."/>
        </authorList>
    </citation>
    <scope>NUCLEOTIDE SEQUENCE [LARGE SCALE GENOMIC DNA]</scope>
    <source>
        <strain evidence="2 3">FDS-637</strain>
    </source>
</reference>
<dbReference type="PANTHER" id="PTHR37490">
    <property type="entry name" value="EXPRESSED PROTEIN"/>
    <property type="match status" value="1"/>
</dbReference>
<dbReference type="Pfam" id="PF11913">
    <property type="entry name" value="DUF3431"/>
    <property type="match status" value="1"/>
</dbReference>
<name>A0ABR3CS92_9PEZI</name>
<dbReference type="GeneID" id="92006535"/>
<organism evidence="2 3">
    <name type="scientific">Diplodia seriata</name>
    <dbReference type="NCBI Taxonomy" id="420778"/>
    <lineage>
        <taxon>Eukaryota</taxon>
        <taxon>Fungi</taxon>
        <taxon>Dikarya</taxon>
        <taxon>Ascomycota</taxon>
        <taxon>Pezizomycotina</taxon>
        <taxon>Dothideomycetes</taxon>
        <taxon>Dothideomycetes incertae sedis</taxon>
        <taxon>Botryosphaeriales</taxon>
        <taxon>Botryosphaeriaceae</taxon>
        <taxon>Diplodia</taxon>
    </lineage>
</organism>
<feature type="region of interest" description="Disordered" evidence="1">
    <location>
        <begin position="66"/>
        <end position="138"/>
    </location>
</feature>
<dbReference type="InterPro" id="IPR021838">
    <property type="entry name" value="DUF3431"/>
</dbReference>
<evidence type="ECO:0000313" key="3">
    <source>
        <dbReference type="Proteomes" id="UP001430584"/>
    </source>
</evidence>
<proteinExistence type="predicted"/>
<gene>
    <name evidence="2" type="ORF">SLS55_002450</name>
</gene>